<evidence type="ECO:0000256" key="13">
    <source>
        <dbReference type="ARBA" id="ARBA00023285"/>
    </source>
</evidence>
<evidence type="ECO:0000256" key="8">
    <source>
        <dbReference type="ARBA" id="ARBA00022723"/>
    </source>
</evidence>
<evidence type="ECO:0000256" key="14">
    <source>
        <dbReference type="ARBA" id="ARBA00051301"/>
    </source>
</evidence>
<comment type="cofactor">
    <cofactor evidence="2">
        <name>Zn(2+)</name>
        <dbReference type="ChEBI" id="CHEBI:29105"/>
    </cofactor>
</comment>
<dbReference type="Gene3D" id="3.30.70.360">
    <property type="match status" value="1"/>
</dbReference>
<dbReference type="PANTHER" id="PTHR43808">
    <property type="entry name" value="ACETYLORNITHINE DEACETYLASE"/>
    <property type="match status" value="1"/>
</dbReference>
<keyword evidence="10" id="KW-0862">Zinc</keyword>
<dbReference type="NCBIfam" id="NF006365">
    <property type="entry name" value="PRK08588.1"/>
    <property type="match status" value="1"/>
</dbReference>
<dbReference type="InterPro" id="IPR036264">
    <property type="entry name" value="Bact_exopeptidase_dim_dom"/>
</dbReference>
<dbReference type="Pfam" id="PF01546">
    <property type="entry name" value="Peptidase_M20"/>
    <property type="match status" value="1"/>
</dbReference>
<dbReference type="GO" id="GO:0046872">
    <property type="term" value="F:metal ion binding"/>
    <property type="evidence" value="ECO:0007669"/>
    <property type="project" value="UniProtKB-KW"/>
</dbReference>
<dbReference type="SUPFAM" id="SSF53187">
    <property type="entry name" value="Zn-dependent exopeptidases"/>
    <property type="match status" value="1"/>
</dbReference>
<dbReference type="InterPro" id="IPR001261">
    <property type="entry name" value="ArgE/DapE_CS"/>
</dbReference>
<dbReference type="InterPro" id="IPR002933">
    <property type="entry name" value="Peptidase_M20"/>
</dbReference>
<evidence type="ECO:0000256" key="7">
    <source>
        <dbReference type="ARBA" id="ARBA00022605"/>
    </source>
</evidence>
<keyword evidence="8" id="KW-0479">Metal-binding</keyword>
<dbReference type="UniPathway" id="UPA00034">
    <property type="reaction ID" value="UER00021"/>
</dbReference>
<evidence type="ECO:0000256" key="11">
    <source>
        <dbReference type="ARBA" id="ARBA00022915"/>
    </source>
</evidence>
<evidence type="ECO:0000259" key="15">
    <source>
        <dbReference type="Pfam" id="PF07687"/>
    </source>
</evidence>
<evidence type="ECO:0000256" key="12">
    <source>
        <dbReference type="ARBA" id="ARBA00023154"/>
    </source>
</evidence>
<dbReference type="NCBIfam" id="TIGR01910">
    <property type="entry name" value="DapE-ArgE"/>
    <property type="match status" value="1"/>
</dbReference>
<keyword evidence="7" id="KW-0028">Amino-acid biosynthesis</keyword>
<feature type="domain" description="Peptidase M20 dimerisation" evidence="15">
    <location>
        <begin position="170"/>
        <end position="279"/>
    </location>
</feature>
<proteinExistence type="inferred from homology"/>
<dbReference type="InterPro" id="IPR011650">
    <property type="entry name" value="Peptidase_M20_dimer"/>
</dbReference>
<comment type="cofactor">
    <cofactor evidence="1">
        <name>Co(2+)</name>
        <dbReference type="ChEBI" id="CHEBI:48828"/>
    </cofactor>
</comment>
<dbReference type="EC" id="3.5.1.18" evidence="5"/>
<comment type="caution">
    <text evidence="16">The sequence shown here is derived from an EMBL/GenBank/DDBJ whole genome shotgun (WGS) entry which is preliminary data.</text>
</comment>
<evidence type="ECO:0000256" key="1">
    <source>
        <dbReference type="ARBA" id="ARBA00001941"/>
    </source>
</evidence>
<protein>
    <recommendedName>
        <fullName evidence="6">Probable succinyl-diaminopimelate desuccinylase</fullName>
        <ecNumber evidence="5">3.5.1.18</ecNumber>
    </recommendedName>
</protein>
<keyword evidence="12" id="KW-0457">Lysine biosynthesis</keyword>
<dbReference type="EMBL" id="MJIH01000001">
    <property type="protein sequence ID" value="OLR65779.1"/>
    <property type="molecule type" value="Genomic_DNA"/>
</dbReference>
<evidence type="ECO:0000256" key="6">
    <source>
        <dbReference type="ARBA" id="ARBA00016853"/>
    </source>
</evidence>
<reference evidence="16 17" key="1">
    <citation type="journal article" date="2016" name="Appl. Environ. Microbiol.">
        <title>Function and Phylogeny of Bacterial Butyryl Coenzyme A:Acetate Transferases and Their Diversity in the Proximal Colon of Swine.</title>
        <authorList>
            <person name="Trachsel J."/>
            <person name="Bayles D.O."/>
            <person name="Looft T."/>
            <person name="Levine U.Y."/>
            <person name="Allen H.K."/>
        </authorList>
    </citation>
    <scope>NUCLEOTIDE SEQUENCE [LARGE SCALE GENOMIC DNA]</scope>
    <source>
        <strain evidence="16 17">35-6-1</strain>
    </source>
</reference>
<comment type="catalytic activity">
    <reaction evidence="14">
        <text>N-succinyl-(2S,6S)-2,6-diaminopimelate + H2O = (2S,6S)-2,6-diaminopimelate + succinate</text>
        <dbReference type="Rhea" id="RHEA:22608"/>
        <dbReference type="ChEBI" id="CHEBI:15377"/>
        <dbReference type="ChEBI" id="CHEBI:30031"/>
        <dbReference type="ChEBI" id="CHEBI:57609"/>
        <dbReference type="ChEBI" id="CHEBI:58087"/>
        <dbReference type="EC" id="3.5.1.18"/>
    </reaction>
</comment>
<evidence type="ECO:0000256" key="10">
    <source>
        <dbReference type="ARBA" id="ARBA00022833"/>
    </source>
</evidence>
<organism evidence="16 17">
    <name type="scientific">Peptoniphilus porci</name>
    <dbReference type="NCBI Taxonomy" id="2652280"/>
    <lineage>
        <taxon>Bacteria</taxon>
        <taxon>Bacillati</taxon>
        <taxon>Bacillota</taxon>
        <taxon>Tissierellia</taxon>
        <taxon>Tissierellales</taxon>
        <taxon>Peptoniphilaceae</taxon>
        <taxon>Peptoniphilus</taxon>
    </lineage>
</organism>
<accession>A0A1U7M2A0</accession>
<dbReference type="STRING" id="1465756.BIV18_07190"/>
<evidence type="ECO:0000256" key="9">
    <source>
        <dbReference type="ARBA" id="ARBA00022801"/>
    </source>
</evidence>
<sequence>MNRENAINILSDLIEIKTVNGNELEVANYLRDLLLKNGIQSELVKFAENRANLIAEIENGPGKTLVLSGHMDVVSPGDESQWTFPPFDAHIEDDVIWGRGASDMKSGLAALTIAFIETAKEKNFSGKIKLIATVGEEIGELGAEQLTDLGYVEDVDAILIAEPCNLGVVYAHKGSLNYKVSSKGVAAHSSTPEIGKNAVEHLNRAMSEISKHFEKRAEDFSNEMLGKMTHSITVVKGGTQVNSIPDFAEFEANVRTIPELKNQQIIEEIQEILARLNKEKDFELNMEVTANQSPVQSDPNSKLVKTIIDVVKEMPDLLPMNLMKSMGEVLGKDLRETLDVSFSEIKPMAVAGTTDAAQFMKDRSDIELAVYGPGMPMLNHKIDERLPLKQYIDFIEAYIRIINNYMNV</sequence>
<dbReference type="PROSITE" id="PS00759">
    <property type="entry name" value="ARGE_DAPE_CPG2_2"/>
    <property type="match status" value="1"/>
</dbReference>
<dbReference type="GO" id="GO:0009014">
    <property type="term" value="F:succinyl-diaminopimelate desuccinylase activity"/>
    <property type="evidence" value="ECO:0007669"/>
    <property type="project" value="UniProtKB-EC"/>
</dbReference>
<dbReference type="PANTHER" id="PTHR43808:SF8">
    <property type="entry name" value="PEPTIDASE M20 DIMERISATION DOMAIN-CONTAINING PROTEIN"/>
    <property type="match status" value="1"/>
</dbReference>
<name>A0A1U7M2A0_9FIRM</name>
<evidence type="ECO:0000313" key="17">
    <source>
        <dbReference type="Proteomes" id="UP000187166"/>
    </source>
</evidence>
<dbReference type="Proteomes" id="UP000187166">
    <property type="component" value="Unassembled WGS sequence"/>
</dbReference>
<evidence type="ECO:0000313" key="16">
    <source>
        <dbReference type="EMBL" id="OLR65779.1"/>
    </source>
</evidence>
<dbReference type="InterPro" id="IPR010182">
    <property type="entry name" value="ArgE/DapE"/>
</dbReference>
<dbReference type="Pfam" id="PF07687">
    <property type="entry name" value="M20_dimer"/>
    <property type="match status" value="1"/>
</dbReference>
<evidence type="ECO:0000256" key="5">
    <source>
        <dbReference type="ARBA" id="ARBA00011921"/>
    </source>
</evidence>
<dbReference type="Gene3D" id="3.40.630.10">
    <property type="entry name" value="Zn peptidases"/>
    <property type="match status" value="1"/>
</dbReference>
<dbReference type="SUPFAM" id="SSF55031">
    <property type="entry name" value="Bacterial exopeptidase dimerisation domain"/>
    <property type="match status" value="1"/>
</dbReference>
<dbReference type="AlphaFoldDB" id="A0A1U7M2A0"/>
<evidence type="ECO:0000256" key="2">
    <source>
        <dbReference type="ARBA" id="ARBA00001947"/>
    </source>
</evidence>
<keyword evidence="17" id="KW-1185">Reference proteome</keyword>
<evidence type="ECO:0000256" key="3">
    <source>
        <dbReference type="ARBA" id="ARBA00005130"/>
    </source>
</evidence>
<comment type="pathway">
    <text evidence="3">Amino-acid biosynthesis; L-lysine biosynthesis via DAP pathway; LL-2,6-diaminopimelate from (S)-tetrahydrodipicolinate (succinylase route): step 3/3.</text>
</comment>
<comment type="similarity">
    <text evidence="4">Belongs to the peptidase M20A family.</text>
</comment>
<dbReference type="GO" id="GO:0019877">
    <property type="term" value="P:diaminopimelate biosynthetic process"/>
    <property type="evidence" value="ECO:0007669"/>
    <property type="project" value="UniProtKB-KW"/>
</dbReference>
<gene>
    <name evidence="16" type="ORF">BIV18_07190</name>
</gene>
<keyword evidence="13" id="KW-0170">Cobalt</keyword>
<dbReference type="CDD" id="cd08659">
    <property type="entry name" value="M20_ArgE_DapE-like"/>
    <property type="match status" value="1"/>
</dbReference>
<dbReference type="GO" id="GO:0009089">
    <property type="term" value="P:lysine biosynthetic process via diaminopimelate"/>
    <property type="evidence" value="ECO:0007669"/>
    <property type="project" value="UniProtKB-UniPathway"/>
</dbReference>
<dbReference type="InterPro" id="IPR050072">
    <property type="entry name" value="Peptidase_M20A"/>
</dbReference>
<keyword evidence="11" id="KW-0220">Diaminopimelate biosynthesis</keyword>
<evidence type="ECO:0000256" key="4">
    <source>
        <dbReference type="ARBA" id="ARBA00006247"/>
    </source>
</evidence>
<keyword evidence="9" id="KW-0378">Hydrolase</keyword>